<keyword evidence="9" id="KW-0479">Metal-binding</keyword>
<dbReference type="PANTHER" id="PTHR10903">
    <property type="entry name" value="GTPASE, IMAP FAMILY MEMBER-RELATED"/>
    <property type="match status" value="1"/>
</dbReference>
<keyword evidence="13" id="KW-0460">Magnesium</keyword>
<evidence type="ECO:0000256" key="3">
    <source>
        <dbReference type="ARBA" id="ARBA00008535"/>
    </source>
</evidence>
<feature type="domain" description="Caspase family p20" evidence="20">
    <location>
        <begin position="253"/>
        <end position="359"/>
    </location>
</feature>
<dbReference type="Pfam" id="PF00656">
    <property type="entry name" value="Peptidase_C14"/>
    <property type="match status" value="1"/>
</dbReference>
<dbReference type="InParanoid" id="A0A1X7TWR0"/>
<dbReference type="GO" id="GO:0006869">
    <property type="term" value="P:lipid transport"/>
    <property type="evidence" value="ECO:0007669"/>
    <property type="project" value="InterPro"/>
</dbReference>
<sequence>MSTMKHILTSKGTSSDIHLLVVGKTGHGKSTFINSLIELQREIAKEGVEADMCTKSCHSYVHPELLRGVKVRVIDSPGLQDIQQQYIEEIKAHCQEVSLVLYCMKMTNHRLDSDDTLALRKLHQAFGSDFLKRVVIVLTFANKEDCEQRDSRDEEDDEPPFTDADGWARLLRKRFAYKVQVHATDINAFLKQRLQIEDLVVQVVPAGYYKPTFSNPNPMKLPDRENWLHDLIKFAHSQIKKKHNFSLWNLNDKIHLAIIIDNHGEVKKEEDGTKTINDDAQKIKQTLNTLGFCTLYFNSLSSQSINILLEVLHHIDHSQLVTFAFVFLSKGKTRHLYDCNSEIVEVDKIFGCLQNEQSPFAQLPKIYYFHLAHDQEPKEKLQVLSIPSKNSILLITSVIQKNSSVVLDTVKNNLKQGASIQKCFEEIQEEFNRKDDIKVSCMYIDGFTDKFVLPTPYEPFNLRTQKEYYKKRLELYHFMWHPIRSKTISAISKNKDKVLSIVHSERIARIAASSTSLVLGGGMMVLGLALIPFTLGASISLLAGGGVVGATASLGGVGALMARIILENKQLKSAQEHLSLDQQLSISINEIAMKYNAAMVKCTESAGGMAGSFAAGGAQIFASLSRAGMSITVIESVAQTGAIALRTGACVAGVAPAGISLAVTVPIDLGIIAYHSYQIHESSKDKTGKADSNQVVQWLIKQIEDILRGGLESTIEIADYGYELIVPALTEEQLAINVRTIFCGPFTLPDGCTVVSAIYNIALPGELPPDFNATIKLEHCVDLNDDITASKMCFATAAVDLEKKVFAFNCIDGGTFSMGETYASLKISKSCLICVLYKGSTRDTSVKYAGQCSYVKEYKNCWTMSILFTKHLNAHLKYAQSESIGIIESHSFLFTDRNDGQELSMGLHKFKNSMESNGWKISPLSLIPNEITKAEIDSVELQQDFHKLQSRIIPLIEFSVYVDDEPASDELEKQLDIEGTTSNIFVKRRKE</sequence>
<keyword evidence="8 19" id="KW-0812">Transmembrane</keyword>
<dbReference type="GO" id="GO:0016020">
    <property type="term" value="C:membrane"/>
    <property type="evidence" value="ECO:0007669"/>
    <property type="project" value="UniProtKB-SubCell"/>
</dbReference>
<keyword evidence="12" id="KW-1002">Plastid outer membrane</keyword>
<dbReference type="InterPro" id="IPR006703">
    <property type="entry name" value="G_AIG1"/>
</dbReference>
<evidence type="ECO:0000256" key="19">
    <source>
        <dbReference type="SAM" id="Phobius"/>
    </source>
</evidence>
<dbReference type="InterPro" id="IPR029030">
    <property type="entry name" value="Caspase-like_dom_sf"/>
</dbReference>
<organism evidence="21">
    <name type="scientific">Amphimedon queenslandica</name>
    <name type="common">Sponge</name>
    <dbReference type="NCBI Taxonomy" id="400682"/>
    <lineage>
        <taxon>Eukaryota</taxon>
        <taxon>Metazoa</taxon>
        <taxon>Porifera</taxon>
        <taxon>Demospongiae</taxon>
        <taxon>Heteroscleromorpha</taxon>
        <taxon>Haplosclerida</taxon>
        <taxon>Niphatidae</taxon>
        <taxon>Amphimedon</taxon>
    </lineage>
</organism>
<keyword evidence="7" id="KW-0934">Plastid</keyword>
<keyword evidence="5" id="KW-0813">Transport</keyword>
<keyword evidence="17 19" id="KW-0472">Membrane</keyword>
<feature type="transmembrane region" description="Helical" evidence="19">
    <location>
        <begin position="541"/>
        <end position="566"/>
    </location>
</feature>
<evidence type="ECO:0000256" key="5">
    <source>
        <dbReference type="ARBA" id="ARBA00022448"/>
    </source>
</evidence>
<dbReference type="InterPro" id="IPR008405">
    <property type="entry name" value="ApoL"/>
</dbReference>
<evidence type="ECO:0000259" key="20">
    <source>
        <dbReference type="PROSITE" id="PS50208"/>
    </source>
</evidence>
<proteinExistence type="inferred from homology"/>
<protein>
    <recommendedName>
        <fullName evidence="20">Caspase family p20 domain-containing protein</fullName>
    </recommendedName>
</protein>
<evidence type="ECO:0000256" key="1">
    <source>
        <dbReference type="ARBA" id="ARBA00001946"/>
    </source>
</evidence>
<dbReference type="EnsemblMetazoa" id="Aqu2.1.19726_001">
    <property type="protein sequence ID" value="Aqu2.1.19726_001"/>
    <property type="gene ID" value="Aqu2.1.19726"/>
</dbReference>
<keyword evidence="11" id="KW-0378">Hydrolase</keyword>
<dbReference type="GO" id="GO:0006508">
    <property type="term" value="P:proteolysis"/>
    <property type="evidence" value="ECO:0007669"/>
    <property type="project" value="InterPro"/>
</dbReference>
<evidence type="ECO:0000256" key="4">
    <source>
        <dbReference type="ARBA" id="ARBA00010090"/>
    </source>
</evidence>
<dbReference type="GO" id="GO:0046872">
    <property type="term" value="F:metal ion binding"/>
    <property type="evidence" value="ECO:0007669"/>
    <property type="project" value="UniProtKB-KW"/>
</dbReference>
<evidence type="ECO:0000256" key="12">
    <source>
        <dbReference type="ARBA" id="ARBA00022805"/>
    </source>
</evidence>
<dbReference type="GO" id="GO:0008289">
    <property type="term" value="F:lipid binding"/>
    <property type="evidence" value="ECO:0007669"/>
    <property type="project" value="InterPro"/>
</dbReference>
<comment type="similarity">
    <text evidence="3">Belongs to the TRAFAC class TrmE-Era-EngA-EngB-Septin-like GTPase superfamily. AIG1/Toc34/Toc159-like paraseptin GTPase family. IAN subfamily.</text>
</comment>
<evidence type="ECO:0000256" key="2">
    <source>
        <dbReference type="ARBA" id="ARBA00004167"/>
    </source>
</evidence>
<comment type="cofactor">
    <cofactor evidence="1">
        <name>Mg(2+)</name>
        <dbReference type="ChEBI" id="CHEBI:18420"/>
    </cofactor>
</comment>
<evidence type="ECO:0000256" key="6">
    <source>
        <dbReference type="ARBA" id="ARBA00022528"/>
    </source>
</evidence>
<dbReference type="Pfam" id="PF05461">
    <property type="entry name" value="ApoL"/>
    <property type="match status" value="1"/>
</dbReference>
<dbReference type="Pfam" id="PF04548">
    <property type="entry name" value="AIG1"/>
    <property type="match status" value="1"/>
</dbReference>
<feature type="transmembrane region" description="Helical" evidence="19">
    <location>
        <begin position="516"/>
        <end position="535"/>
    </location>
</feature>
<dbReference type="Gene3D" id="3.40.50.1460">
    <property type="match status" value="1"/>
</dbReference>
<dbReference type="PROSITE" id="PS50208">
    <property type="entry name" value="CASPASE_P20"/>
    <property type="match status" value="1"/>
</dbReference>
<dbReference type="GO" id="GO:0005525">
    <property type="term" value="F:GTP binding"/>
    <property type="evidence" value="ECO:0007669"/>
    <property type="project" value="UniProtKB-KW"/>
</dbReference>
<evidence type="ECO:0000256" key="14">
    <source>
        <dbReference type="ARBA" id="ARBA00022927"/>
    </source>
</evidence>
<evidence type="ECO:0000256" key="8">
    <source>
        <dbReference type="ARBA" id="ARBA00022692"/>
    </source>
</evidence>
<dbReference type="InterPro" id="IPR027417">
    <property type="entry name" value="P-loop_NTPase"/>
</dbReference>
<dbReference type="InterPro" id="IPR045058">
    <property type="entry name" value="GIMA/IAN/Toc"/>
</dbReference>
<name>A0A1X7TWR0_AMPQE</name>
<dbReference type="PANTHER" id="PTHR10903:SF135">
    <property type="entry name" value="TRANSLOCASE OF CHLOROPLAST 120, CHLOROPLASTIC-RELATED"/>
    <property type="match status" value="1"/>
</dbReference>
<evidence type="ECO:0000256" key="17">
    <source>
        <dbReference type="ARBA" id="ARBA00023136"/>
    </source>
</evidence>
<dbReference type="InterPro" id="IPR011600">
    <property type="entry name" value="Pept_C14_caspase"/>
</dbReference>
<evidence type="ECO:0000256" key="11">
    <source>
        <dbReference type="ARBA" id="ARBA00022801"/>
    </source>
</evidence>
<dbReference type="GO" id="GO:0015031">
    <property type="term" value="P:protein transport"/>
    <property type="evidence" value="ECO:0007669"/>
    <property type="project" value="UniProtKB-KW"/>
</dbReference>
<comment type="similarity">
    <text evidence="4">Belongs to the apolipoprotein L family.</text>
</comment>
<comment type="subcellular location">
    <subcellularLocation>
        <location evidence="2">Membrane</location>
        <topology evidence="2">Single-pass membrane protein</topology>
    </subcellularLocation>
    <subcellularLocation>
        <location evidence="18">Plastid</location>
        <location evidence="18">Chloroplast outer membrane</location>
    </subcellularLocation>
</comment>
<keyword evidence="16" id="KW-0342">GTP-binding</keyword>
<evidence type="ECO:0000256" key="13">
    <source>
        <dbReference type="ARBA" id="ARBA00022842"/>
    </source>
</evidence>
<dbReference type="OrthoDB" id="8954335at2759"/>
<keyword evidence="10" id="KW-0547">Nucleotide-binding</keyword>
<evidence type="ECO:0000256" key="9">
    <source>
        <dbReference type="ARBA" id="ARBA00022723"/>
    </source>
</evidence>
<accession>A0A1X7TWR0</accession>
<dbReference type="AlphaFoldDB" id="A0A1X7TWR0"/>
<evidence type="ECO:0000313" key="21">
    <source>
        <dbReference type="EnsemblMetazoa" id="Aqu2.1.19726_001"/>
    </source>
</evidence>
<keyword evidence="15 19" id="KW-1133">Transmembrane helix</keyword>
<dbReference type="SUPFAM" id="SSF52540">
    <property type="entry name" value="P-loop containing nucleoside triphosphate hydrolases"/>
    <property type="match status" value="1"/>
</dbReference>
<dbReference type="GO" id="GO:0004197">
    <property type="term" value="F:cysteine-type endopeptidase activity"/>
    <property type="evidence" value="ECO:0007669"/>
    <property type="project" value="InterPro"/>
</dbReference>
<evidence type="ECO:0000256" key="10">
    <source>
        <dbReference type="ARBA" id="ARBA00022741"/>
    </source>
</evidence>
<dbReference type="GO" id="GO:0042157">
    <property type="term" value="P:lipoprotein metabolic process"/>
    <property type="evidence" value="ECO:0007669"/>
    <property type="project" value="InterPro"/>
</dbReference>
<dbReference type="eggNOG" id="ENOG502RV35">
    <property type="taxonomic scope" value="Eukaryota"/>
</dbReference>
<evidence type="ECO:0000256" key="15">
    <source>
        <dbReference type="ARBA" id="ARBA00022989"/>
    </source>
</evidence>
<evidence type="ECO:0000256" key="16">
    <source>
        <dbReference type="ARBA" id="ARBA00023134"/>
    </source>
</evidence>
<reference evidence="21" key="1">
    <citation type="submission" date="2017-05" db="UniProtKB">
        <authorList>
            <consortium name="EnsemblMetazoa"/>
        </authorList>
    </citation>
    <scope>IDENTIFICATION</scope>
</reference>
<keyword evidence="6" id="KW-0150">Chloroplast</keyword>
<keyword evidence="14" id="KW-0653">Protein transport</keyword>
<dbReference type="Gene3D" id="3.40.50.300">
    <property type="entry name" value="P-loop containing nucleotide triphosphate hydrolases"/>
    <property type="match status" value="1"/>
</dbReference>
<dbReference type="GO" id="GO:0005576">
    <property type="term" value="C:extracellular region"/>
    <property type="evidence" value="ECO:0007669"/>
    <property type="project" value="InterPro"/>
</dbReference>
<evidence type="ECO:0000256" key="18">
    <source>
        <dbReference type="ARBA" id="ARBA00024013"/>
    </source>
</evidence>
<dbReference type="InterPro" id="IPR001309">
    <property type="entry name" value="Pept_C14_p20"/>
</dbReference>
<evidence type="ECO:0000256" key="7">
    <source>
        <dbReference type="ARBA" id="ARBA00022640"/>
    </source>
</evidence>
<dbReference type="SUPFAM" id="SSF52129">
    <property type="entry name" value="Caspase-like"/>
    <property type="match status" value="1"/>
</dbReference>